<dbReference type="RefSeq" id="XP_038072025.1">
    <property type="nucleotide sequence ID" value="XM_038216097.1"/>
</dbReference>
<feature type="compositionally biased region" description="Low complexity" evidence="1">
    <location>
        <begin position="51"/>
        <end position="71"/>
    </location>
</feature>
<dbReference type="Proteomes" id="UP000887568">
    <property type="component" value="Unplaced"/>
</dbReference>
<protein>
    <submittedName>
        <fullName evidence="3">Uncharacterized protein</fullName>
    </submittedName>
</protein>
<proteinExistence type="predicted"/>
<reference evidence="3" key="1">
    <citation type="submission" date="2022-11" db="UniProtKB">
        <authorList>
            <consortium name="EnsemblMetazoa"/>
        </authorList>
    </citation>
    <scope>IDENTIFICATION</scope>
</reference>
<keyword evidence="2" id="KW-0472">Membrane</keyword>
<keyword evidence="2" id="KW-0812">Transmembrane</keyword>
<feature type="compositionally biased region" description="Gly residues" evidence="1">
    <location>
        <begin position="83"/>
        <end position="114"/>
    </location>
</feature>
<feature type="transmembrane region" description="Helical" evidence="2">
    <location>
        <begin position="156"/>
        <end position="177"/>
    </location>
</feature>
<evidence type="ECO:0000313" key="4">
    <source>
        <dbReference type="Proteomes" id="UP000887568"/>
    </source>
</evidence>
<keyword evidence="2" id="KW-1133">Transmembrane helix</keyword>
<sequence length="195" mass="19230">MARANPLPFDQPPANLDTPDDQDEGRTGNNANPQGGGTGSSFFIPDPAGTSSSSSSSEEGVDYSSVVVGGSVPTGTAQPGSGPVVGAGQAAGGSPQGGGQTGRGQQGTGTGGNQGVSDQNSGEAKSGGGMLVAGKISQIQAEPKSNKHHSSAGTSAGIAIGVLLLVSVATVAIIFAIRKRRDGFMRFYSQANNEL</sequence>
<feature type="region of interest" description="Disordered" evidence="1">
    <location>
        <begin position="1"/>
        <end position="129"/>
    </location>
</feature>
<dbReference type="AlphaFoldDB" id="A0A914B876"/>
<dbReference type="EnsemblMetazoa" id="XM_038216097.1">
    <property type="protein sequence ID" value="XP_038072025.1"/>
    <property type="gene ID" value="LOC119740715"/>
</dbReference>
<evidence type="ECO:0000313" key="3">
    <source>
        <dbReference type="EnsemblMetazoa" id="XP_038072025.1"/>
    </source>
</evidence>
<evidence type="ECO:0000256" key="2">
    <source>
        <dbReference type="SAM" id="Phobius"/>
    </source>
</evidence>
<evidence type="ECO:0000256" key="1">
    <source>
        <dbReference type="SAM" id="MobiDB-lite"/>
    </source>
</evidence>
<dbReference type="GeneID" id="119740715"/>
<accession>A0A914B876</accession>
<dbReference type="OMA" id="RRDGFMR"/>
<name>A0A914B876_PATMI</name>
<organism evidence="3 4">
    <name type="scientific">Patiria miniata</name>
    <name type="common">Bat star</name>
    <name type="synonym">Asterina miniata</name>
    <dbReference type="NCBI Taxonomy" id="46514"/>
    <lineage>
        <taxon>Eukaryota</taxon>
        <taxon>Metazoa</taxon>
        <taxon>Echinodermata</taxon>
        <taxon>Eleutherozoa</taxon>
        <taxon>Asterozoa</taxon>
        <taxon>Asteroidea</taxon>
        <taxon>Valvatacea</taxon>
        <taxon>Valvatida</taxon>
        <taxon>Asterinidae</taxon>
        <taxon>Patiria</taxon>
    </lineage>
</organism>
<keyword evidence="4" id="KW-1185">Reference proteome</keyword>
<dbReference type="OrthoDB" id="10508894at2759"/>